<reference evidence="1" key="1">
    <citation type="submission" date="2022-11" db="EMBL/GenBank/DDBJ databases">
        <title>Centuries of genome instability and evolution in soft-shell clam transmissible cancer (bioRxiv).</title>
        <authorList>
            <person name="Hart S.F.M."/>
            <person name="Yonemitsu M.A."/>
            <person name="Giersch R.M."/>
            <person name="Beal B.F."/>
            <person name="Arriagada G."/>
            <person name="Davis B.W."/>
            <person name="Ostrander E.A."/>
            <person name="Goff S.P."/>
            <person name="Metzger M.J."/>
        </authorList>
    </citation>
    <scope>NUCLEOTIDE SEQUENCE</scope>
    <source>
        <strain evidence="1">MELC-2E11</strain>
        <tissue evidence="1">Siphon/mantle</tissue>
    </source>
</reference>
<feature type="non-terminal residue" evidence="1">
    <location>
        <position position="1"/>
    </location>
</feature>
<dbReference type="EMBL" id="CP111017">
    <property type="protein sequence ID" value="WAR08441.1"/>
    <property type="molecule type" value="Genomic_DNA"/>
</dbReference>
<dbReference type="EMBL" id="CP111017">
    <property type="protein sequence ID" value="WAR08384.1"/>
    <property type="molecule type" value="Genomic_DNA"/>
</dbReference>
<dbReference type="Pfam" id="PF21720">
    <property type="entry name" value="MIOS_WD40"/>
    <property type="match status" value="1"/>
</dbReference>
<feature type="non-terminal residue" evidence="1">
    <location>
        <position position="78"/>
    </location>
</feature>
<gene>
    <name evidence="1" type="ORF">MAR_018342</name>
    <name evidence="2" type="ORF">MAR_018399</name>
</gene>
<accession>A0ABY7EGV1</accession>
<name>A0ABY7EGV1_MYAAR</name>
<organism evidence="1 3">
    <name type="scientific">Mya arenaria</name>
    <name type="common">Soft-shell clam</name>
    <dbReference type="NCBI Taxonomy" id="6604"/>
    <lineage>
        <taxon>Eukaryota</taxon>
        <taxon>Metazoa</taxon>
        <taxon>Spiralia</taxon>
        <taxon>Lophotrochozoa</taxon>
        <taxon>Mollusca</taxon>
        <taxon>Bivalvia</taxon>
        <taxon>Autobranchia</taxon>
        <taxon>Heteroconchia</taxon>
        <taxon>Euheterodonta</taxon>
        <taxon>Imparidentia</taxon>
        <taxon>Neoheterodontei</taxon>
        <taxon>Myida</taxon>
        <taxon>Myoidea</taxon>
        <taxon>Myidae</taxon>
        <taxon>Mya</taxon>
    </lineage>
</organism>
<protein>
    <submittedName>
        <fullName evidence="1">MIOB-like protein</fullName>
    </submittedName>
</protein>
<evidence type="ECO:0000313" key="1">
    <source>
        <dbReference type="EMBL" id="WAR08384.1"/>
    </source>
</evidence>
<sequence>AGFLAVLSRDSSVVKLFDIRHSIIGTEELEPVIFDRTLQPNKQHAVVNFTWHPTCENRLTTVTPTGQIKDNQIFEKLP</sequence>
<keyword evidence="3" id="KW-1185">Reference proteome</keyword>
<dbReference type="Proteomes" id="UP001164746">
    <property type="component" value="Chromosome 6"/>
</dbReference>
<proteinExistence type="predicted"/>
<evidence type="ECO:0000313" key="2">
    <source>
        <dbReference type="EMBL" id="WAR08441.1"/>
    </source>
</evidence>
<evidence type="ECO:0000313" key="3">
    <source>
        <dbReference type="Proteomes" id="UP001164746"/>
    </source>
</evidence>